<feature type="domain" description="BTB" evidence="5">
    <location>
        <begin position="28"/>
        <end position="100"/>
    </location>
</feature>
<dbReference type="PROSITE" id="PS50097">
    <property type="entry name" value="BTB"/>
    <property type="match status" value="1"/>
</dbReference>
<comment type="similarity">
    <text evidence="3">Belongs to the NPH3 family.</text>
</comment>
<evidence type="ECO:0000256" key="3">
    <source>
        <dbReference type="PROSITE-ProRule" id="PRU00982"/>
    </source>
</evidence>
<dbReference type="InterPro" id="IPR043454">
    <property type="entry name" value="NPH3/RPT2-like"/>
</dbReference>
<comment type="caution">
    <text evidence="7">The sequence shown here is derived from an EMBL/GenBank/DDBJ whole genome shotgun (WGS) entry which is preliminary data.</text>
</comment>
<evidence type="ECO:0000313" key="8">
    <source>
        <dbReference type="Proteomes" id="UP000187609"/>
    </source>
</evidence>
<evidence type="ECO:0000256" key="4">
    <source>
        <dbReference type="SAM" id="Coils"/>
    </source>
</evidence>
<evidence type="ECO:0000259" key="6">
    <source>
        <dbReference type="PROSITE" id="PS51649"/>
    </source>
</evidence>
<dbReference type="InterPro" id="IPR000210">
    <property type="entry name" value="BTB/POZ_dom"/>
</dbReference>
<sequence>MACKKLGFKSEVFHLDGQSWICSTGLPSDVVVEVGDTSFHLHKFPLLSRSRLLEKLIQDSSEQEKNEKLCVLHLHGIPGGAKAFLKVAKFCYGVKMELTARNVVSLRCASEYLQMNEDYGEGNLIAQTESFLVEVFGFWMDTFKALETCEDVLPWAEELHIVSRCIDSLSMKACADPTLLSWPVAGHSSTQSQDDAFAWNGIHASGAASKQCPLNEDWWYEDVSFLKQHIYRKLILAVSGRGMTPERIAGSLIFYAKKHLPLNGRQSNFEKRNGAVPGSTLPAASDADQRTLLEEIVAILPEQKGIIPTKFLLRLLKTSMILDASKSCRENLERRVGAQLDEAALEDILIPNMGHTVETLYDIDCIQRMVDHFMMADQDEIEPTSNELIDEGQLVGGSHSLTPLTIVANLVDGYLAEVAPDTNLKLTKFNALASAIPGYARPLDDGIYRAIDIYLKAHSWLTGSEREQLCRVMNCQKLSLEASTHAAQNERLPLRVIVQVLFFEQVRLRTSVAGWLFVSDNLDNSQSLSGNLVIEGTRADQLVTFDDMRDRVRSLEKECLNMKEDVDKLVKAKGSWNNMFKILGLRLKVKSCGPKSSSKIFSNGKVLHPSRKAVMNLEQHSACKKDH</sequence>
<evidence type="ECO:0000259" key="5">
    <source>
        <dbReference type="PROSITE" id="PS50097"/>
    </source>
</evidence>
<gene>
    <name evidence="7" type="ORF">A4A49_57511</name>
</gene>
<keyword evidence="2" id="KW-0833">Ubl conjugation pathway</keyword>
<keyword evidence="4" id="KW-0175">Coiled coil</keyword>
<feature type="domain" description="NPH3" evidence="6">
    <location>
        <begin position="217"/>
        <end position="507"/>
    </location>
</feature>
<reference evidence="7" key="1">
    <citation type="submission" date="2016-11" db="EMBL/GenBank/DDBJ databases">
        <title>The genome of Nicotiana attenuata.</title>
        <authorList>
            <person name="Xu S."/>
            <person name="Brockmoeller T."/>
            <person name="Gaquerel E."/>
            <person name="Navarro A."/>
            <person name="Kuhl H."/>
            <person name="Gase K."/>
            <person name="Ling Z."/>
            <person name="Zhou W."/>
            <person name="Kreitzer C."/>
            <person name="Stanke M."/>
            <person name="Tang H."/>
            <person name="Lyons E."/>
            <person name="Pandey P."/>
            <person name="Pandey S.P."/>
            <person name="Timmermann B."/>
            <person name="Baldwin I.T."/>
        </authorList>
    </citation>
    <scope>NUCLEOTIDE SEQUENCE [LARGE SCALE GENOMIC DNA]</scope>
    <source>
        <strain evidence="7">UT</strain>
    </source>
</reference>
<dbReference type="Pfam" id="PF00651">
    <property type="entry name" value="BTB"/>
    <property type="match status" value="1"/>
</dbReference>
<dbReference type="GO" id="GO:0016567">
    <property type="term" value="P:protein ubiquitination"/>
    <property type="evidence" value="ECO:0007669"/>
    <property type="project" value="UniProtKB-UniPathway"/>
</dbReference>
<dbReference type="EMBL" id="MJEQ01037187">
    <property type="protein sequence ID" value="OIT03852.1"/>
    <property type="molecule type" value="Genomic_DNA"/>
</dbReference>
<accession>A0A1J6IHK6</accession>
<dbReference type="Gramene" id="OIT03852">
    <property type="protein sequence ID" value="OIT03852"/>
    <property type="gene ID" value="A4A49_57511"/>
</dbReference>
<evidence type="ECO:0000256" key="2">
    <source>
        <dbReference type="ARBA" id="ARBA00022786"/>
    </source>
</evidence>
<dbReference type="InterPro" id="IPR027356">
    <property type="entry name" value="NPH3_dom"/>
</dbReference>
<feature type="coiled-coil region" evidence="4">
    <location>
        <begin position="545"/>
        <end position="572"/>
    </location>
</feature>
<dbReference type="OMA" id="YEREQLC"/>
<dbReference type="OrthoDB" id="624345at2759"/>
<name>A0A1J6IHK6_NICAT</name>
<dbReference type="InterPro" id="IPR011333">
    <property type="entry name" value="SKP1/BTB/POZ_sf"/>
</dbReference>
<dbReference type="Gene3D" id="3.30.710.10">
    <property type="entry name" value="Potassium Channel Kv1.1, Chain A"/>
    <property type="match status" value="1"/>
</dbReference>
<dbReference type="AlphaFoldDB" id="A0A1J6IHK6"/>
<organism evidence="7 8">
    <name type="scientific">Nicotiana attenuata</name>
    <name type="common">Coyote tobacco</name>
    <dbReference type="NCBI Taxonomy" id="49451"/>
    <lineage>
        <taxon>Eukaryota</taxon>
        <taxon>Viridiplantae</taxon>
        <taxon>Streptophyta</taxon>
        <taxon>Embryophyta</taxon>
        <taxon>Tracheophyta</taxon>
        <taxon>Spermatophyta</taxon>
        <taxon>Magnoliopsida</taxon>
        <taxon>eudicotyledons</taxon>
        <taxon>Gunneridae</taxon>
        <taxon>Pentapetalae</taxon>
        <taxon>asterids</taxon>
        <taxon>lamiids</taxon>
        <taxon>Solanales</taxon>
        <taxon>Solanaceae</taxon>
        <taxon>Nicotianoideae</taxon>
        <taxon>Nicotianeae</taxon>
        <taxon>Nicotiana</taxon>
    </lineage>
</organism>
<dbReference type="KEGG" id="nau:109225867"/>
<dbReference type="Pfam" id="PF03000">
    <property type="entry name" value="NPH3"/>
    <property type="match status" value="1"/>
</dbReference>
<dbReference type="PANTHER" id="PTHR32370">
    <property type="entry name" value="OS12G0117600 PROTEIN"/>
    <property type="match status" value="1"/>
</dbReference>
<protein>
    <submittedName>
        <fullName evidence="7">Btbpoz domain-containing protein</fullName>
    </submittedName>
</protein>
<dbReference type="PROSITE" id="PS51649">
    <property type="entry name" value="NPH3"/>
    <property type="match status" value="1"/>
</dbReference>
<dbReference type="SUPFAM" id="SSF54695">
    <property type="entry name" value="POZ domain"/>
    <property type="match status" value="1"/>
</dbReference>
<comment type="pathway">
    <text evidence="1">Protein modification; protein ubiquitination.</text>
</comment>
<evidence type="ECO:0000313" key="7">
    <source>
        <dbReference type="EMBL" id="OIT03852.1"/>
    </source>
</evidence>
<keyword evidence="8" id="KW-1185">Reference proteome</keyword>
<dbReference type="Proteomes" id="UP000187609">
    <property type="component" value="Unassembled WGS sequence"/>
</dbReference>
<dbReference type="UniPathway" id="UPA00143"/>
<proteinExistence type="inferred from homology"/>
<evidence type="ECO:0000256" key="1">
    <source>
        <dbReference type="ARBA" id="ARBA00004906"/>
    </source>
</evidence>